<dbReference type="AlphaFoldDB" id="A0A366F7B0"/>
<accession>A0A366F7B0</accession>
<organism evidence="1 2">
    <name type="scientific">Roseiarcus fermentans</name>
    <dbReference type="NCBI Taxonomy" id="1473586"/>
    <lineage>
        <taxon>Bacteria</taxon>
        <taxon>Pseudomonadati</taxon>
        <taxon>Pseudomonadota</taxon>
        <taxon>Alphaproteobacteria</taxon>
        <taxon>Hyphomicrobiales</taxon>
        <taxon>Roseiarcaceae</taxon>
        <taxon>Roseiarcus</taxon>
    </lineage>
</organism>
<dbReference type="Proteomes" id="UP000253529">
    <property type="component" value="Unassembled WGS sequence"/>
</dbReference>
<keyword evidence="2" id="KW-1185">Reference proteome</keyword>
<dbReference type="EMBL" id="QNRK01000018">
    <property type="protein sequence ID" value="RBP10528.1"/>
    <property type="molecule type" value="Genomic_DNA"/>
</dbReference>
<evidence type="ECO:0000313" key="1">
    <source>
        <dbReference type="EMBL" id="RBP10528.1"/>
    </source>
</evidence>
<dbReference type="Gene3D" id="3.30.2310.20">
    <property type="entry name" value="RelE-like"/>
    <property type="match status" value="1"/>
</dbReference>
<evidence type="ECO:0000313" key="2">
    <source>
        <dbReference type="Proteomes" id="UP000253529"/>
    </source>
</evidence>
<dbReference type="InterPro" id="IPR035093">
    <property type="entry name" value="RelE/ParE_toxin_dom_sf"/>
</dbReference>
<comment type="caution">
    <text evidence="1">The sequence shown here is derived from an EMBL/GenBank/DDBJ whole genome shotgun (WGS) entry which is preliminary data.</text>
</comment>
<sequence>MRRDRELQTQGLEAPVRRRRPQQVAADLVEKIRLVLSALEAAGAIGHLNQPSFRLHPLKGDLKGHWAVTVRANWRIVFGFEGDKATDVDLIDYH</sequence>
<dbReference type="OrthoDB" id="9801102at2"/>
<dbReference type="InterPro" id="IPR007711">
    <property type="entry name" value="HigB-1"/>
</dbReference>
<dbReference type="SUPFAM" id="SSF143011">
    <property type="entry name" value="RelE-like"/>
    <property type="match status" value="1"/>
</dbReference>
<reference evidence="1 2" key="1">
    <citation type="submission" date="2018-06" db="EMBL/GenBank/DDBJ databases">
        <title>Genomic Encyclopedia of Type Strains, Phase IV (KMG-IV): sequencing the most valuable type-strain genomes for metagenomic binning, comparative biology and taxonomic classification.</title>
        <authorList>
            <person name="Goeker M."/>
        </authorList>
    </citation>
    <scope>NUCLEOTIDE SEQUENCE [LARGE SCALE GENOMIC DNA]</scope>
    <source>
        <strain evidence="1 2">DSM 24875</strain>
    </source>
</reference>
<protein>
    <submittedName>
        <fullName evidence="1">Proteic killer suppression protein</fullName>
    </submittedName>
</protein>
<proteinExistence type="predicted"/>
<name>A0A366F7B0_9HYPH</name>
<gene>
    <name evidence="1" type="ORF">DFR50_11814</name>
</gene>
<dbReference type="Pfam" id="PF05015">
    <property type="entry name" value="HigB-like_toxin"/>
    <property type="match status" value="1"/>
</dbReference>